<dbReference type="Proteomes" id="UP000183442">
    <property type="component" value="Unassembled WGS sequence"/>
</dbReference>
<evidence type="ECO:0000256" key="1">
    <source>
        <dbReference type="ARBA" id="ARBA00022555"/>
    </source>
</evidence>
<keyword evidence="2 3" id="KW-0694">RNA-binding</keyword>
<dbReference type="InterPro" id="IPR041169">
    <property type="entry name" value="Alpha_helical"/>
</dbReference>
<gene>
    <name evidence="6" type="ORF">SAMN02910297_00915</name>
    <name evidence="5" type="ORF">YLM1_0315</name>
</gene>
<dbReference type="OrthoDB" id="14546at2157"/>
<keyword evidence="7" id="KW-1185">Reference proteome</keyword>
<dbReference type="Gene3D" id="2.40.50.140">
    <property type="entry name" value="Nucleic acid-binding proteins"/>
    <property type="match status" value="1"/>
</dbReference>
<dbReference type="Pfam" id="PF01588">
    <property type="entry name" value="tRNA_bind"/>
    <property type="match status" value="1"/>
</dbReference>
<sequence length="241" mass="27269">MWDTAKDYRILIALKARELFLRTVQTGSFRGNWNKKATIEEAKRMEPDLQSLLYCYLEGDTLANCEDVEKLEDKAYRIIEFLGGEDWAHKFMSNTPKEDREKTEENIAKVRFFLDTILGLRLRFKFGPIDDPIIGIDVKVGEIMSVSKHPNADSLMICNVNVGKRSLKVVTNDLNVKEGNRVGVSLLPPASFMEIVSEAMFLGMDGSILKEVNGELGQMPSGIPMDSLKETKNMIETFLKP</sequence>
<dbReference type="EMBL" id="CP014265">
    <property type="protein sequence ID" value="AMK14875.1"/>
    <property type="molecule type" value="Genomic_DNA"/>
</dbReference>
<feature type="domain" description="TRNA-binding" evidence="4">
    <location>
        <begin position="132"/>
        <end position="231"/>
    </location>
</feature>
<organism evidence="5 7">
    <name type="scientific">Methanobrevibacter olleyae</name>
    <dbReference type="NCBI Taxonomy" id="294671"/>
    <lineage>
        <taxon>Archaea</taxon>
        <taxon>Methanobacteriati</taxon>
        <taxon>Methanobacteriota</taxon>
        <taxon>Methanomada group</taxon>
        <taxon>Methanobacteria</taxon>
        <taxon>Methanobacteriales</taxon>
        <taxon>Methanobacteriaceae</taxon>
        <taxon>Methanobrevibacter</taxon>
    </lineage>
</organism>
<evidence type="ECO:0000256" key="2">
    <source>
        <dbReference type="ARBA" id="ARBA00022884"/>
    </source>
</evidence>
<evidence type="ECO:0000313" key="7">
    <source>
        <dbReference type="Proteomes" id="UP000066376"/>
    </source>
</evidence>
<dbReference type="Gene3D" id="1.20.1440.150">
    <property type="match status" value="1"/>
</dbReference>
<dbReference type="PROSITE" id="PS50886">
    <property type="entry name" value="TRBD"/>
    <property type="match status" value="1"/>
</dbReference>
<dbReference type="KEGG" id="mol:YLM1_0315"/>
<dbReference type="Proteomes" id="UP000066376">
    <property type="component" value="Chromosome"/>
</dbReference>
<reference evidence="7" key="2">
    <citation type="submission" date="2016-02" db="EMBL/GenBank/DDBJ databases">
        <title>The draft genome sequence of the rumen methanogen Methanobrevibacter olleyae YLM1.</title>
        <authorList>
            <consortium name="New Zealand Agricultural Greenhouse Gas Research Centre/Pastoral Greenhouse Gas Research Consortium"/>
            <person name="Kelly W.J."/>
            <person name="Li D."/>
            <person name="Lambie S.C."/>
            <person name="Attwood G.T."/>
            <person name="Altermann E."/>
            <person name="Leahy S.C."/>
        </authorList>
    </citation>
    <scope>NUCLEOTIDE SEQUENCE [LARGE SCALE GENOMIC DNA]</scope>
    <source>
        <strain evidence="7">YLM1</strain>
    </source>
</reference>
<evidence type="ECO:0000313" key="5">
    <source>
        <dbReference type="EMBL" id="AMK14875.1"/>
    </source>
</evidence>
<dbReference type="EMBL" id="FOTL01000011">
    <property type="protein sequence ID" value="SFL44771.1"/>
    <property type="molecule type" value="Genomic_DNA"/>
</dbReference>
<evidence type="ECO:0000313" key="8">
    <source>
        <dbReference type="Proteomes" id="UP000183442"/>
    </source>
</evidence>
<evidence type="ECO:0000256" key="3">
    <source>
        <dbReference type="PROSITE-ProRule" id="PRU00209"/>
    </source>
</evidence>
<evidence type="ECO:0000313" key="6">
    <source>
        <dbReference type="EMBL" id="SFL44771.1"/>
    </source>
</evidence>
<reference evidence="6" key="3">
    <citation type="submission" date="2016-10" db="EMBL/GenBank/DDBJ databases">
        <authorList>
            <person name="de Groot N.N."/>
        </authorList>
    </citation>
    <scope>NUCLEOTIDE SEQUENCE [LARGE SCALE GENOMIC DNA]</scope>
    <source>
        <strain evidence="6">DSM 16632</strain>
    </source>
</reference>
<reference evidence="5 7" key="1">
    <citation type="journal article" date="2016" name="Genome Announc.">
        <title>Draft Genome Sequence of the Rumen Methanogen Methanobrevibacter olleyae YLM1.</title>
        <authorList>
            <person name="Kelly W.J."/>
            <person name="Li D."/>
            <person name="Lambie S.C."/>
            <person name="Cox F."/>
            <person name="Attwood G.T."/>
            <person name="Altermann E."/>
            <person name="Leahy S.C."/>
        </authorList>
    </citation>
    <scope>NUCLEOTIDE SEQUENCE [LARGE SCALE GENOMIC DNA]</scope>
    <source>
        <strain evidence="5 7">YLM1</strain>
    </source>
</reference>
<dbReference type="SUPFAM" id="SSF50249">
    <property type="entry name" value="Nucleic acid-binding proteins"/>
    <property type="match status" value="1"/>
</dbReference>
<protein>
    <submittedName>
        <fullName evidence="5">tRNA binding domain-containing protein</fullName>
    </submittedName>
</protein>
<dbReference type="GO" id="GO:0000049">
    <property type="term" value="F:tRNA binding"/>
    <property type="evidence" value="ECO:0007669"/>
    <property type="project" value="UniProtKB-UniRule"/>
</dbReference>
<dbReference type="STRING" id="294671.YLM1_0315"/>
<accession>A0A126QZR8</accession>
<proteinExistence type="predicted"/>
<dbReference type="RefSeq" id="WP_067145658.1">
    <property type="nucleotide sequence ID" value="NZ_CP014265.1"/>
</dbReference>
<dbReference type="GeneID" id="28488614"/>
<keyword evidence="1 3" id="KW-0820">tRNA-binding</keyword>
<name>A0A126QZR8_METOL</name>
<dbReference type="InterPro" id="IPR012340">
    <property type="entry name" value="NA-bd_OB-fold"/>
</dbReference>
<reference evidence="8" key="4">
    <citation type="submission" date="2016-10" db="EMBL/GenBank/DDBJ databases">
        <authorList>
            <person name="Varghese N."/>
        </authorList>
    </citation>
    <scope>NUCLEOTIDE SEQUENCE [LARGE SCALE GENOMIC DNA]</scope>
    <source>
        <strain evidence="8">DSM 16632</strain>
    </source>
</reference>
<evidence type="ECO:0000259" key="4">
    <source>
        <dbReference type="PROSITE" id="PS50886"/>
    </source>
</evidence>
<dbReference type="InterPro" id="IPR002547">
    <property type="entry name" value="tRNA-bd_dom"/>
</dbReference>
<dbReference type="Pfam" id="PF18489">
    <property type="entry name" value="Alpha_Helical"/>
    <property type="match status" value="1"/>
</dbReference>
<dbReference type="AlphaFoldDB" id="A0A126QZR8"/>
<dbReference type="PATRIC" id="fig|294671.3.peg.316"/>